<organism evidence="1 2">
    <name type="scientific">Xylocopilactobacillus apis</name>
    <dbReference type="NCBI Taxonomy" id="2932183"/>
    <lineage>
        <taxon>Bacteria</taxon>
        <taxon>Bacillati</taxon>
        <taxon>Bacillota</taxon>
        <taxon>Bacilli</taxon>
        <taxon>Lactobacillales</taxon>
        <taxon>Lactobacillaceae</taxon>
        <taxon>Xylocopilactobacillus</taxon>
    </lineage>
</organism>
<dbReference type="RefSeq" id="WP_317696561.1">
    <property type="nucleotide sequence ID" value="NZ_AP026801.1"/>
</dbReference>
<gene>
    <name evidence="1" type="ORF">KIMC2_20140</name>
</gene>
<sequence length="432" mass="49831">MTVWEFYSKEQQQDYISFIKMYASLSKMFNQKSSTTGAPYLDSKFQETIYSRSFGAKEVDVGNTPHDMLSVFGSKRIGIGIKTWLNSRESYQKVMQLKAYKSEIEKVIISGKLEDIAYKISSIKNEKLKTDYARLGLSDNGSDNIYHYITRDEGKLVIHETAYPLVNINNLKEFNMTKTSFSFTDGLKDYKFTFGDSQIWMKFGKTSDCTLIDEIYVGIIDDPFQFLKEAFENRNKIVLYDDIKPKEKSDAVYLPLYSIQGKGEVPSKSGLNAFNGAPKSRGSNRDRPEAEAYIPIPAEFRNKYPYWFDDSVDIRKYDQYKTITGKSSIELELHLPNGKVYPARLAQENFKSLQTNPQSALGKWLLYDVLHLEKKEIVTRTILNKAGFDSVRIWHEDPDNKKELWIDFAPLGSYELFMGRKDSSDFTDLNDD</sequence>
<accession>A0AAU9D9H3</accession>
<protein>
    <recommendedName>
        <fullName evidence="3">NgoFVII restriction endonuclease</fullName>
    </recommendedName>
</protein>
<dbReference type="Proteomes" id="UP001321804">
    <property type="component" value="Chromosome"/>
</dbReference>
<evidence type="ECO:0008006" key="3">
    <source>
        <dbReference type="Google" id="ProtNLM"/>
    </source>
</evidence>
<reference evidence="1 2" key="1">
    <citation type="journal article" date="2023" name="Microbiol. Spectr.">
        <title>Symbiosis of Carpenter Bees with Uncharacterized Lactic Acid Bacteria Showing NAD Auxotrophy.</title>
        <authorList>
            <person name="Kawasaki S."/>
            <person name="Ozawa K."/>
            <person name="Mori T."/>
            <person name="Yamamoto A."/>
            <person name="Ito M."/>
            <person name="Ohkuma M."/>
            <person name="Sakamoto M."/>
            <person name="Matsutani M."/>
        </authorList>
    </citation>
    <scope>NUCLEOTIDE SEQUENCE [LARGE SCALE GENOMIC DNA]</scope>
    <source>
        <strain evidence="1 2">KimC2</strain>
    </source>
</reference>
<dbReference type="EMBL" id="AP026801">
    <property type="protein sequence ID" value="BDR57452.1"/>
    <property type="molecule type" value="Genomic_DNA"/>
</dbReference>
<dbReference type="AlphaFoldDB" id="A0AAU9D9H3"/>
<keyword evidence="2" id="KW-1185">Reference proteome</keyword>
<proteinExistence type="predicted"/>
<evidence type="ECO:0000313" key="1">
    <source>
        <dbReference type="EMBL" id="BDR57452.1"/>
    </source>
</evidence>
<evidence type="ECO:0000313" key="2">
    <source>
        <dbReference type="Proteomes" id="UP001321804"/>
    </source>
</evidence>
<name>A0AAU9D9H3_9LACO</name>
<dbReference type="KEGG" id="xak:KIMC2_20140"/>